<organism evidence="4 5">
    <name type="scientific">Candidatus Merdicola faecigallinarum</name>
    <dbReference type="NCBI Taxonomy" id="2840862"/>
    <lineage>
        <taxon>Bacteria</taxon>
        <taxon>Bacillati</taxon>
        <taxon>Bacillota</taxon>
        <taxon>Clostridia</taxon>
        <taxon>Candidatus Merdicola</taxon>
    </lineage>
</organism>
<feature type="domain" description="N-acetyltransferase" evidence="3">
    <location>
        <begin position="11"/>
        <end position="164"/>
    </location>
</feature>
<reference evidence="4" key="2">
    <citation type="journal article" date="2021" name="PeerJ">
        <title>Extensive microbial diversity within the chicken gut microbiome revealed by metagenomics and culture.</title>
        <authorList>
            <person name="Gilroy R."/>
            <person name="Ravi A."/>
            <person name="Getino M."/>
            <person name="Pursley I."/>
            <person name="Horton D.L."/>
            <person name="Alikhan N.F."/>
            <person name="Baker D."/>
            <person name="Gharbi K."/>
            <person name="Hall N."/>
            <person name="Watson M."/>
            <person name="Adriaenssens E.M."/>
            <person name="Foster-Nyarko E."/>
            <person name="Jarju S."/>
            <person name="Secka A."/>
            <person name="Antonio M."/>
            <person name="Oren A."/>
            <person name="Chaudhuri R.R."/>
            <person name="La Ragione R."/>
            <person name="Hildebrand F."/>
            <person name="Pallen M.J."/>
        </authorList>
    </citation>
    <scope>NUCLEOTIDE SEQUENCE</scope>
    <source>
        <strain evidence="4">CHK195-15760</strain>
    </source>
</reference>
<feature type="domain" description="N-acetyltransferase" evidence="3">
    <location>
        <begin position="170"/>
        <end position="337"/>
    </location>
</feature>
<name>A0A9D1M112_9FIRM</name>
<dbReference type="CDD" id="cd04301">
    <property type="entry name" value="NAT_SF"/>
    <property type="match status" value="2"/>
</dbReference>
<dbReference type="Pfam" id="PF00583">
    <property type="entry name" value="Acetyltransf_1"/>
    <property type="match status" value="1"/>
</dbReference>
<dbReference type="PANTHER" id="PTHR42919">
    <property type="entry name" value="N-ALPHA-ACETYLTRANSFERASE"/>
    <property type="match status" value="1"/>
</dbReference>
<proteinExistence type="predicted"/>
<evidence type="ECO:0000256" key="2">
    <source>
        <dbReference type="ARBA" id="ARBA00023315"/>
    </source>
</evidence>
<evidence type="ECO:0000313" key="5">
    <source>
        <dbReference type="Proteomes" id="UP000824093"/>
    </source>
</evidence>
<dbReference type="Gene3D" id="3.40.630.30">
    <property type="match status" value="2"/>
</dbReference>
<dbReference type="Pfam" id="PF13508">
    <property type="entry name" value="Acetyltransf_7"/>
    <property type="match status" value="1"/>
</dbReference>
<accession>A0A9D1M112</accession>
<evidence type="ECO:0000313" key="4">
    <source>
        <dbReference type="EMBL" id="HIU51895.1"/>
    </source>
</evidence>
<protein>
    <submittedName>
        <fullName evidence="4">GNAT family N-acetyltransferase</fullName>
    </submittedName>
</protein>
<evidence type="ECO:0000256" key="1">
    <source>
        <dbReference type="ARBA" id="ARBA00022679"/>
    </source>
</evidence>
<dbReference type="InterPro" id="IPR051556">
    <property type="entry name" value="N-term/lysine_N-AcTrnsfr"/>
</dbReference>
<dbReference type="PROSITE" id="PS51186">
    <property type="entry name" value="GNAT"/>
    <property type="match status" value="2"/>
</dbReference>
<dbReference type="SUPFAM" id="SSF55729">
    <property type="entry name" value="Acyl-CoA N-acyltransferases (Nat)"/>
    <property type="match status" value="2"/>
</dbReference>
<dbReference type="Proteomes" id="UP000824093">
    <property type="component" value="Unassembled WGS sequence"/>
</dbReference>
<comment type="caution">
    <text evidence="4">The sequence shown here is derived from an EMBL/GenBank/DDBJ whole genome shotgun (WGS) entry which is preliminary data.</text>
</comment>
<dbReference type="AlphaFoldDB" id="A0A9D1M112"/>
<keyword evidence="2" id="KW-0012">Acyltransferase</keyword>
<dbReference type="InterPro" id="IPR016181">
    <property type="entry name" value="Acyl_CoA_acyltransferase"/>
</dbReference>
<gene>
    <name evidence="4" type="ORF">IAB70_04670</name>
</gene>
<dbReference type="PANTHER" id="PTHR42919:SF8">
    <property type="entry name" value="N-ALPHA-ACETYLTRANSFERASE 50"/>
    <property type="match status" value="1"/>
</dbReference>
<dbReference type="GO" id="GO:0016747">
    <property type="term" value="F:acyltransferase activity, transferring groups other than amino-acyl groups"/>
    <property type="evidence" value="ECO:0007669"/>
    <property type="project" value="InterPro"/>
</dbReference>
<evidence type="ECO:0000259" key="3">
    <source>
        <dbReference type="PROSITE" id="PS51186"/>
    </source>
</evidence>
<reference evidence="4" key="1">
    <citation type="submission" date="2020-10" db="EMBL/GenBank/DDBJ databases">
        <authorList>
            <person name="Gilroy R."/>
        </authorList>
    </citation>
    <scope>NUCLEOTIDE SEQUENCE</scope>
    <source>
        <strain evidence="4">CHK195-15760</strain>
    </source>
</reference>
<keyword evidence="1" id="KW-0808">Transferase</keyword>
<dbReference type="InterPro" id="IPR000182">
    <property type="entry name" value="GNAT_dom"/>
</dbReference>
<sequence>MELKENRNMKYSFRDCTIKDFDFLFELKKQNFKWYVDKIWGWREEEQKERLRQDLEKHLSHKKIIKIDNKPIGVYAVHRTADGDLFINEISILKEYQQKGIGRNILENQLEENHQKGIRTILQVFKDNPAKRLYEQLGFKVYGETETHYQMENVKEVIKQINREVNLDNIEIRKCTTKDVQEIYDIQNRIIDHFKEEEKGYFLPFKKESYIRIVNDPVNDGEIYGAFINNKMIAWIFLSVSNRMEELKQKIPNLKGTCADIDGVVVLPEYRGNGLQKILVRYLEERAKEKKIENIVAEVTFENKYSLKNLKELGYEEKTWYQKDKNIKRYILLKKLGGK</sequence>
<dbReference type="EMBL" id="DVNH01000030">
    <property type="protein sequence ID" value="HIU51895.1"/>
    <property type="molecule type" value="Genomic_DNA"/>
</dbReference>